<dbReference type="HOGENOM" id="CLU_035797_0_0_7"/>
<dbReference type="KEGG" id="msd:MYSTI_02762"/>
<dbReference type="Proteomes" id="UP000011131">
    <property type="component" value="Chromosome"/>
</dbReference>
<evidence type="ECO:0008006" key="11">
    <source>
        <dbReference type="Google" id="ProtNLM"/>
    </source>
</evidence>
<gene>
    <name evidence="9" type="ordered locus">MYSTI_02762</name>
</gene>
<dbReference type="GO" id="GO:0005886">
    <property type="term" value="C:plasma membrane"/>
    <property type="evidence" value="ECO:0007669"/>
    <property type="project" value="UniProtKB-SubCell"/>
</dbReference>
<dbReference type="RefSeq" id="WP_015348339.1">
    <property type="nucleotide sequence ID" value="NC_020126.1"/>
</dbReference>
<evidence type="ECO:0000256" key="3">
    <source>
        <dbReference type="ARBA" id="ARBA00022679"/>
    </source>
</evidence>
<evidence type="ECO:0000313" key="9">
    <source>
        <dbReference type="EMBL" id="AGC44078.1"/>
    </source>
</evidence>
<keyword evidence="2" id="KW-1003">Cell membrane</keyword>
<dbReference type="eggNOG" id="COG5650">
    <property type="taxonomic scope" value="Bacteria"/>
</dbReference>
<evidence type="ECO:0000313" key="10">
    <source>
        <dbReference type="Proteomes" id="UP000011131"/>
    </source>
</evidence>
<keyword evidence="4 8" id="KW-0812">Transmembrane</keyword>
<name>L7U7J8_MYXSD</name>
<feature type="transmembrane region" description="Helical" evidence="8">
    <location>
        <begin position="332"/>
        <end position="355"/>
    </location>
</feature>
<evidence type="ECO:0000256" key="1">
    <source>
        <dbReference type="ARBA" id="ARBA00004651"/>
    </source>
</evidence>
<evidence type="ECO:0000256" key="2">
    <source>
        <dbReference type="ARBA" id="ARBA00022475"/>
    </source>
</evidence>
<feature type="transmembrane region" description="Helical" evidence="8">
    <location>
        <begin position="307"/>
        <end position="325"/>
    </location>
</feature>
<dbReference type="STRING" id="1278073.MYSTI_02762"/>
<feature type="transmembrane region" description="Helical" evidence="8">
    <location>
        <begin position="19"/>
        <end position="36"/>
    </location>
</feature>
<keyword evidence="3" id="KW-0808">Transferase</keyword>
<dbReference type="AlphaFoldDB" id="L7U7J8"/>
<evidence type="ECO:0000256" key="8">
    <source>
        <dbReference type="SAM" id="Phobius"/>
    </source>
</evidence>
<protein>
    <recommendedName>
        <fullName evidence="11">DUF2029 domain-containing protein</fullName>
    </recommendedName>
</protein>
<proteinExistence type="inferred from homology"/>
<evidence type="ECO:0000256" key="6">
    <source>
        <dbReference type="ARBA" id="ARBA00023136"/>
    </source>
</evidence>
<sequence length="429" mass="46438">MPTSCPSVGSSTVPRLGPWHWLVFVVGVVPALAYAFSPRIGDLELYFRSARSLLAGATPNQDFRFEYPPYALLWFVPAAWLRDTTDGFVRVFGLQLVVLDAFIKWALLHEGARLWGRAGRSMVPCIAYSVTTWVASVYYLKRYDLIPAALTLAALLAVARRRDLLAGLALAVGVVTKLYPVVLVPLLVVICWRRGTLGRLSLGLALGVAPLLALSTVWPWWGFASFHVNRGLQVESLPASLVWAAHHLGWAQGVIWLKAPAAYELHGTVAENAKALMRWLWVLGTLTATALGAWAARHRPAEHVGELARLALVPLLAFIILNPVLSPQFLTWVMALAALSLLSGSPTVPLLILAAGMMSRGTFIGQGYRVGAGGVQTLLILTRNGVLLAAGFLLLREVWRARVPRAREAGVEPVPGARALSALPVARGS</sequence>
<keyword evidence="10" id="KW-1185">Reference proteome</keyword>
<keyword evidence="5 8" id="KW-1133">Transmembrane helix</keyword>
<reference evidence="9 10" key="1">
    <citation type="journal article" date="2013" name="Genome Announc.">
        <title>Complete genome sequence of Myxococcus stipitatus strain DSM 14675, a fruiting myxobacterium.</title>
        <authorList>
            <person name="Huntley S."/>
            <person name="Kneip S."/>
            <person name="Treuner-Lange A."/>
            <person name="Sogaard-Andersen L."/>
        </authorList>
    </citation>
    <scope>NUCLEOTIDE SEQUENCE [LARGE SCALE GENOMIC DNA]</scope>
    <source>
        <strain evidence="10">DSM 14675 / JCM 12634 / Mx s8</strain>
    </source>
</reference>
<feature type="transmembrane region" description="Helical" evidence="8">
    <location>
        <begin position="375"/>
        <end position="395"/>
    </location>
</feature>
<evidence type="ECO:0000256" key="4">
    <source>
        <dbReference type="ARBA" id="ARBA00022692"/>
    </source>
</evidence>
<feature type="transmembrane region" description="Helical" evidence="8">
    <location>
        <begin position="165"/>
        <end position="190"/>
    </location>
</feature>
<dbReference type="PATRIC" id="fig|1278073.3.peg.2813"/>
<accession>L7U7J8</accession>
<dbReference type="EMBL" id="CP004025">
    <property type="protein sequence ID" value="AGC44078.1"/>
    <property type="molecule type" value="Genomic_DNA"/>
</dbReference>
<dbReference type="InterPro" id="IPR018584">
    <property type="entry name" value="GT87"/>
</dbReference>
<comment type="subcellular location">
    <subcellularLocation>
        <location evidence="1">Cell membrane</location>
        <topology evidence="1">Multi-pass membrane protein</topology>
    </subcellularLocation>
</comment>
<evidence type="ECO:0000256" key="7">
    <source>
        <dbReference type="ARBA" id="ARBA00024033"/>
    </source>
</evidence>
<feature type="transmembrane region" description="Helical" evidence="8">
    <location>
        <begin position="275"/>
        <end position="295"/>
    </location>
</feature>
<feature type="transmembrane region" description="Helical" evidence="8">
    <location>
        <begin position="202"/>
        <end position="221"/>
    </location>
</feature>
<dbReference type="GO" id="GO:0016758">
    <property type="term" value="F:hexosyltransferase activity"/>
    <property type="evidence" value="ECO:0007669"/>
    <property type="project" value="InterPro"/>
</dbReference>
<organism evidence="9 10">
    <name type="scientific">Myxococcus stipitatus (strain DSM 14675 / JCM 12634 / Mx s8)</name>
    <dbReference type="NCBI Taxonomy" id="1278073"/>
    <lineage>
        <taxon>Bacteria</taxon>
        <taxon>Pseudomonadati</taxon>
        <taxon>Myxococcota</taxon>
        <taxon>Myxococcia</taxon>
        <taxon>Myxococcales</taxon>
        <taxon>Cystobacterineae</taxon>
        <taxon>Myxococcaceae</taxon>
        <taxon>Myxococcus</taxon>
    </lineage>
</organism>
<evidence type="ECO:0000256" key="5">
    <source>
        <dbReference type="ARBA" id="ARBA00022989"/>
    </source>
</evidence>
<comment type="similarity">
    <text evidence="7">Belongs to the glycosyltransferase 87 family.</text>
</comment>
<keyword evidence="6 8" id="KW-0472">Membrane</keyword>
<dbReference type="Pfam" id="PF09594">
    <property type="entry name" value="GT87"/>
    <property type="match status" value="1"/>
</dbReference>